<dbReference type="Pfam" id="PF19736">
    <property type="entry name" value="DUF6226"/>
    <property type="match status" value="1"/>
</dbReference>
<dbReference type="RefSeq" id="WP_091785803.1">
    <property type="nucleotide sequence ID" value="NZ_LT629711.1"/>
</dbReference>
<gene>
    <name evidence="1" type="ORF">SAMN04489867_2440</name>
</gene>
<dbReference type="AlphaFoldDB" id="A0A1H0SPZ8"/>
<evidence type="ECO:0000313" key="1">
    <source>
        <dbReference type="EMBL" id="SDP43276.1"/>
    </source>
</evidence>
<sequence>MDRTAVMAAVERAFEETSHGLAPWPDPRPDGRAPLEEEYSRLLDPAKYRLLGARFEAWARVLESEGWCRREPDADVEWVDLPGVAVTRTERLAPTRSGALDLAVVHSRIDTCDEAGLVLGVGTPAIHVGDFPGCGCDACDAGSEPLLEDLDETLWGLVSGAFVDVSDGERWARSFGDRGAASGLTAGDYEAWLADPGDRLVTRGAAWDAG</sequence>
<protein>
    <submittedName>
        <fullName evidence="1">Uncharacterized protein</fullName>
    </submittedName>
</protein>
<organism evidence="1 2">
    <name type="scientific">Pedococcus dokdonensis</name>
    <dbReference type="NCBI Taxonomy" id="443156"/>
    <lineage>
        <taxon>Bacteria</taxon>
        <taxon>Bacillati</taxon>
        <taxon>Actinomycetota</taxon>
        <taxon>Actinomycetes</taxon>
        <taxon>Micrococcales</taxon>
        <taxon>Intrasporangiaceae</taxon>
        <taxon>Pedococcus</taxon>
    </lineage>
</organism>
<dbReference type="OrthoDB" id="3290597at2"/>
<accession>A0A1H0SPZ8</accession>
<proteinExistence type="predicted"/>
<name>A0A1H0SPZ8_9MICO</name>
<keyword evidence="2" id="KW-1185">Reference proteome</keyword>
<dbReference type="Proteomes" id="UP000199077">
    <property type="component" value="Chromosome I"/>
</dbReference>
<evidence type="ECO:0000313" key="2">
    <source>
        <dbReference type="Proteomes" id="UP000199077"/>
    </source>
</evidence>
<dbReference type="EMBL" id="LT629711">
    <property type="protein sequence ID" value="SDP43276.1"/>
    <property type="molecule type" value="Genomic_DNA"/>
</dbReference>
<dbReference type="InterPro" id="IPR045773">
    <property type="entry name" value="DUF6226"/>
</dbReference>
<dbReference type="STRING" id="443156.SAMN04489867_2440"/>
<reference evidence="2" key="1">
    <citation type="submission" date="2016-10" db="EMBL/GenBank/DDBJ databases">
        <authorList>
            <person name="Varghese N."/>
            <person name="Submissions S."/>
        </authorList>
    </citation>
    <scope>NUCLEOTIDE SEQUENCE [LARGE SCALE GENOMIC DNA]</scope>
    <source>
        <strain evidence="2">DSM 22329</strain>
    </source>
</reference>